<reference evidence="2 3" key="1">
    <citation type="submission" date="2019-02" db="EMBL/GenBank/DDBJ databases">
        <title>Deep-cultivation of Planctomycetes and their phenomic and genomic characterization uncovers novel biology.</title>
        <authorList>
            <person name="Wiegand S."/>
            <person name="Jogler M."/>
            <person name="Boedeker C."/>
            <person name="Pinto D."/>
            <person name="Vollmers J."/>
            <person name="Rivas-Marin E."/>
            <person name="Kohn T."/>
            <person name="Peeters S.H."/>
            <person name="Heuer A."/>
            <person name="Rast P."/>
            <person name="Oberbeckmann S."/>
            <person name="Bunk B."/>
            <person name="Jeske O."/>
            <person name="Meyerdierks A."/>
            <person name="Storesund J.E."/>
            <person name="Kallscheuer N."/>
            <person name="Luecker S."/>
            <person name="Lage O.M."/>
            <person name="Pohl T."/>
            <person name="Merkel B.J."/>
            <person name="Hornburger P."/>
            <person name="Mueller R.-W."/>
            <person name="Bruemmer F."/>
            <person name="Labrenz M."/>
            <person name="Spormann A.M."/>
            <person name="Op Den Camp H."/>
            <person name="Overmann J."/>
            <person name="Amann R."/>
            <person name="Jetten M.S.M."/>
            <person name="Mascher T."/>
            <person name="Medema M.H."/>
            <person name="Devos D.P."/>
            <person name="Kaster A.-K."/>
            <person name="Ovreas L."/>
            <person name="Rohde M."/>
            <person name="Galperin M.Y."/>
            <person name="Jogler C."/>
        </authorList>
    </citation>
    <scope>NUCLEOTIDE SEQUENCE [LARGE SCALE GENOMIC DNA]</scope>
    <source>
        <strain evidence="2 3">Pla108</strain>
    </source>
</reference>
<keyword evidence="1" id="KW-0732">Signal</keyword>
<feature type="signal peptide" evidence="1">
    <location>
        <begin position="1"/>
        <end position="24"/>
    </location>
</feature>
<evidence type="ECO:0000313" key="3">
    <source>
        <dbReference type="Proteomes" id="UP000317421"/>
    </source>
</evidence>
<dbReference type="Proteomes" id="UP000317421">
    <property type="component" value="Unassembled WGS sequence"/>
</dbReference>
<evidence type="ECO:0000313" key="2">
    <source>
        <dbReference type="EMBL" id="TWT97066.1"/>
    </source>
</evidence>
<dbReference type="EMBL" id="SJPR01000003">
    <property type="protein sequence ID" value="TWT97066.1"/>
    <property type="molecule type" value="Genomic_DNA"/>
</dbReference>
<dbReference type="AlphaFoldDB" id="A0A5C6ACC5"/>
<accession>A0A5C6ACC5</accession>
<sequence length="176" mass="18425" precursor="true">MNATQLLVLRTALTVAAVPATGFGAGFLSDPVVTHTNGMRLASTTADRSHNAYWTCDPSHLGYCNGQTYSPCRNDLRDLGTRPHGRFLPPCTTRGPIDGQAMRIPDGIEGGFSESLGTVAVDPSLSRPALAPLGPPSGLGPLEAPPAPAAGANGGLWMEALQTIQRKMMIDPDKGY</sequence>
<feature type="chain" id="PRO_5022664228" evidence="1">
    <location>
        <begin position="25"/>
        <end position="176"/>
    </location>
</feature>
<comment type="caution">
    <text evidence="2">The sequence shown here is derived from an EMBL/GenBank/DDBJ whole genome shotgun (WGS) entry which is preliminary data.</text>
</comment>
<dbReference type="RefSeq" id="WP_146445558.1">
    <property type="nucleotide sequence ID" value="NZ_SJPR01000003.1"/>
</dbReference>
<dbReference type="OrthoDB" id="289755at2"/>
<name>A0A5C6ACC5_9BACT</name>
<keyword evidence="3" id="KW-1185">Reference proteome</keyword>
<organism evidence="2 3">
    <name type="scientific">Botrimarina colliarenosi</name>
    <dbReference type="NCBI Taxonomy" id="2528001"/>
    <lineage>
        <taxon>Bacteria</taxon>
        <taxon>Pseudomonadati</taxon>
        <taxon>Planctomycetota</taxon>
        <taxon>Planctomycetia</taxon>
        <taxon>Pirellulales</taxon>
        <taxon>Lacipirellulaceae</taxon>
        <taxon>Botrimarina</taxon>
    </lineage>
</organism>
<gene>
    <name evidence="2" type="ORF">Pla108_28430</name>
</gene>
<evidence type="ECO:0000256" key="1">
    <source>
        <dbReference type="SAM" id="SignalP"/>
    </source>
</evidence>
<protein>
    <submittedName>
        <fullName evidence="2">Uncharacterized protein</fullName>
    </submittedName>
</protein>
<proteinExistence type="predicted"/>